<proteinExistence type="predicted"/>
<keyword evidence="2" id="KW-0012">Acyltransferase</keyword>
<gene>
    <name evidence="2" type="ORF">IQ217_07455</name>
</gene>
<comment type="caution">
    <text evidence="2">The sequence shown here is derived from an EMBL/GenBank/DDBJ whole genome shotgun (WGS) entry which is preliminary data.</text>
</comment>
<sequence length="465" mass="53546">MESPIQAQPPLDFLAPDLQPWLLRLGPWILPWWIRSQTAIAKIEAENLETLVQAYTDFSQGKNRLLLAFRHPSINDPLCMGYLFWNLLPPALKKGPLQPPPLSHSHFMYDRGIPLWGGDFLRWLFPRLGGTSIQRGKLDRPGLRSARELMLNGQYPLAAAPEGATNGHNELISPLEPGIAQMGFWCVEDLRKAQRQEQTLILPVGIQYFYLTPPWQEIENLLSQLEQDCGIPPSDDHSLGEAKLYERLYHLGEVMLDLMENFYRQFYHQNLPTMKDLANRLQENFNSLETDPNQLLASRLQNLLHAALTVGEEYFQITPKGTLPDRCRRLEQAGWDYIYREELRDEQALFPVKKGLADRIAEEADLRMWHMRLVENFVAVTGHYVKEKPTVERFADTLLLLWNVITRMKGGNLNNRPILGRQRAQLTFGQPILVDDYYSDYQGNRKLAIAKVTEVLQEKLSGLII</sequence>
<dbReference type="RefSeq" id="WP_194019459.1">
    <property type="nucleotide sequence ID" value="NZ_JADEVV010000016.1"/>
</dbReference>
<dbReference type="SMART" id="SM00563">
    <property type="entry name" value="PlsC"/>
    <property type="match status" value="1"/>
</dbReference>
<dbReference type="InterPro" id="IPR002123">
    <property type="entry name" value="Plipid/glycerol_acylTrfase"/>
</dbReference>
<dbReference type="GO" id="GO:0016746">
    <property type="term" value="F:acyltransferase activity"/>
    <property type="evidence" value="ECO:0007669"/>
    <property type="project" value="UniProtKB-KW"/>
</dbReference>
<keyword evidence="3" id="KW-1185">Reference proteome</keyword>
<dbReference type="EMBL" id="JADEVV010000016">
    <property type="protein sequence ID" value="MBE9253690.1"/>
    <property type="molecule type" value="Genomic_DNA"/>
</dbReference>
<evidence type="ECO:0000313" key="2">
    <source>
        <dbReference type="EMBL" id="MBE9253690.1"/>
    </source>
</evidence>
<accession>A0ABR9VQR2</accession>
<dbReference type="SUPFAM" id="SSF69593">
    <property type="entry name" value="Glycerol-3-phosphate (1)-acyltransferase"/>
    <property type="match status" value="1"/>
</dbReference>
<reference evidence="2 3" key="1">
    <citation type="submission" date="2020-10" db="EMBL/GenBank/DDBJ databases">
        <authorList>
            <person name="Castelo-Branco R."/>
            <person name="Eusebio N."/>
            <person name="Adriana R."/>
            <person name="Vieira A."/>
            <person name="Brugerolle De Fraissinette N."/>
            <person name="Rezende De Castro R."/>
            <person name="Schneider M.P."/>
            <person name="Vasconcelos V."/>
            <person name="Leao P.N."/>
        </authorList>
    </citation>
    <scope>NUCLEOTIDE SEQUENCE [LARGE SCALE GENOMIC DNA]</scope>
    <source>
        <strain evidence="2 3">LEGE 00031</strain>
    </source>
</reference>
<dbReference type="Proteomes" id="UP000658720">
    <property type="component" value="Unassembled WGS sequence"/>
</dbReference>
<protein>
    <submittedName>
        <fullName evidence="2">1-acyl-sn-glycerol-3-phosphate acyltransferase</fullName>
    </submittedName>
</protein>
<evidence type="ECO:0000313" key="3">
    <source>
        <dbReference type="Proteomes" id="UP000658720"/>
    </source>
</evidence>
<evidence type="ECO:0000259" key="1">
    <source>
        <dbReference type="SMART" id="SM00563"/>
    </source>
</evidence>
<feature type="domain" description="Phospholipid/glycerol acyltransferase" evidence="1">
    <location>
        <begin position="65"/>
        <end position="209"/>
    </location>
</feature>
<keyword evidence="2" id="KW-0808">Transferase</keyword>
<name>A0ABR9VQR2_9SYNC</name>
<organism evidence="2 3">
    <name type="scientific">Synechocystis salina LEGE 00031</name>
    <dbReference type="NCBI Taxonomy" id="1828736"/>
    <lineage>
        <taxon>Bacteria</taxon>
        <taxon>Bacillati</taxon>
        <taxon>Cyanobacteriota</taxon>
        <taxon>Cyanophyceae</taxon>
        <taxon>Synechococcales</taxon>
        <taxon>Merismopediaceae</taxon>
        <taxon>Synechocystis</taxon>
    </lineage>
</organism>